<dbReference type="RefSeq" id="WP_090554797.1">
    <property type="nucleotide sequence ID" value="NZ_FNFP01000011.1"/>
</dbReference>
<keyword evidence="2" id="KW-1185">Reference proteome</keyword>
<name>A0A1G9IEK1_9FIRM</name>
<sequence>MVKMILICGTCGNEVEMVPHQVGHQIQMSKLVNYGFRVDTPSIDKYGDIGDYEDIDDVDVELREIRINCSKCQDDYIVLEF</sequence>
<organism evidence="1 2">
    <name type="scientific">Natronincola ferrireducens</name>
    <dbReference type="NCBI Taxonomy" id="393762"/>
    <lineage>
        <taxon>Bacteria</taxon>
        <taxon>Bacillati</taxon>
        <taxon>Bacillota</taxon>
        <taxon>Clostridia</taxon>
        <taxon>Peptostreptococcales</taxon>
        <taxon>Natronincolaceae</taxon>
        <taxon>Natronincola</taxon>
    </lineage>
</organism>
<evidence type="ECO:0000313" key="2">
    <source>
        <dbReference type="Proteomes" id="UP000198718"/>
    </source>
</evidence>
<accession>A0A1G9IEK1</accession>
<dbReference type="STRING" id="393762.SAMN05660472_02843"/>
<dbReference type="Proteomes" id="UP000198718">
    <property type="component" value="Unassembled WGS sequence"/>
</dbReference>
<gene>
    <name evidence="1" type="ORF">SAMN05660472_02843</name>
</gene>
<reference evidence="1 2" key="1">
    <citation type="submission" date="2016-10" db="EMBL/GenBank/DDBJ databases">
        <authorList>
            <person name="de Groot N.N."/>
        </authorList>
    </citation>
    <scope>NUCLEOTIDE SEQUENCE [LARGE SCALE GENOMIC DNA]</scope>
    <source>
        <strain evidence="1 2">DSM 18346</strain>
    </source>
</reference>
<evidence type="ECO:0000313" key="1">
    <source>
        <dbReference type="EMBL" id="SDL23465.1"/>
    </source>
</evidence>
<protein>
    <submittedName>
        <fullName evidence="1">Uncharacterized protein</fullName>
    </submittedName>
</protein>
<dbReference type="AlphaFoldDB" id="A0A1G9IEK1"/>
<proteinExistence type="predicted"/>
<dbReference type="EMBL" id="FNFP01000011">
    <property type="protein sequence ID" value="SDL23465.1"/>
    <property type="molecule type" value="Genomic_DNA"/>
</dbReference>